<feature type="transmembrane region" description="Helical" evidence="1">
    <location>
        <begin position="60"/>
        <end position="80"/>
    </location>
</feature>
<evidence type="ECO:0000313" key="2">
    <source>
        <dbReference type="EMBL" id="KFF00029.1"/>
    </source>
</evidence>
<keyword evidence="1" id="KW-0812">Transmembrane</keyword>
<dbReference type="EMBL" id="JPRO01000019">
    <property type="protein sequence ID" value="KFF00029.1"/>
    <property type="molecule type" value="Genomic_DNA"/>
</dbReference>
<name>A0A085Z6G5_9FLAO</name>
<accession>A0A085Z6G5</accession>
<protein>
    <submittedName>
        <fullName evidence="2">Uncharacterized protein</fullName>
    </submittedName>
</protein>
<sequence>MGTDGDSQKTDQAYILVDNAQKQIDELKKQGIDVTKIDDPQVQESLQLIEKTPPRWKVEYAGKLGILLAVLAFVMVVAALMKKQVVTKLSIAVIFLALGVWLCAPYIEAGKYSGENPKTIALIALVALTISSVCAFMSYKFIPERSSDCI</sequence>
<gene>
    <name evidence="2" type="ORF">IX38_18170</name>
</gene>
<reference evidence="2 3" key="1">
    <citation type="submission" date="2014-07" db="EMBL/GenBank/DDBJ databases">
        <title>Genome of Chryseobacterium luteum DSM 18605.</title>
        <authorList>
            <person name="Stropko S.J."/>
            <person name="Pipes S.E."/>
            <person name="Newman J.D."/>
        </authorList>
    </citation>
    <scope>NUCLEOTIDE SEQUENCE [LARGE SCALE GENOMIC DNA]</scope>
    <source>
        <strain evidence="2 3">DSM 18605</strain>
    </source>
</reference>
<keyword evidence="3" id="KW-1185">Reference proteome</keyword>
<feature type="transmembrane region" description="Helical" evidence="1">
    <location>
        <begin position="119"/>
        <end position="142"/>
    </location>
</feature>
<evidence type="ECO:0000256" key="1">
    <source>
        <dbReference type="SAM" id="Phobius"/>
    </source>
</evidence>
<proteinExistence type="predicted"/>
<keyword evidence="1" id="KW-0472">Membrane</keyword>
<evidence type="ECO:0000313" key="3">
    <source>
        <dbReference type="Proteomes" id="UP000028703"/>
    </source>
</evidence>
<organism evidence="2 3">
    <name type="scientific">Chryseobacterium luteum</name>
    <dbReference type="NCBI Taxonomy" id="421531"/>
    <lineage>
        <taxon>Bacteria</taxon>
        <taxon>Pseudomonadati</taxon>
        <taxon>Bacteroidota</taxon>
        <taxon>Flavobacteriia</taxon>
        <taxon>Flavobacteriales</taxon>
        <taxon>Weeksellaceae</taxon>
        <taxon>Chryseobacterium group</taxon>
        <taxon>Chryseobacterium</taxon>
    </lineage>
</organism>
<comment type="caution">
    <text evidence="2">The sequence shown here is derived from an EMBL/GenBank/DDBJ whole genome shotgun (WGS) entry which is preliminary data.</text>
</comment>
<dbReference type="AlphaFoldDB" id="A0A085Z6G5"/>
<keyword evidence="1" id="KW-1133">Transmembrane helix</keyword>
<dbReference type="Proteomes" id="UP000028703">
    <property type="component" value="Unassembled WGS sequence"/>
</dbReference>
<feature type="transmembrane region" description="Helical" evidence="1">
    <location>
        <begin position="89"/>
        <end position="107"/>
    </location>
</feature>
<dbReference type="eggNOG" id="ENOG50340K9">
    <property type="taxonomic scope" value="Bacteria"/>
</dbReference>